<reference evidence="2 3" key="1">
    <citation type="submission" date="2020-08" db="EMBL/GenBank/DDBJ databases">
        <authorList>
            <person name="Xu S."/>
            <person name="Li A."/>
        </authorList>
    </citation>
    <scope>NUCLEOTIDE SEQUENCE [LARGE SCALE GENOMIC DNA]</scope>
    <source>
        <strain evidence="2 3">119BY6-57</strain>
    </source>
</reference>
<dbReference type="InterPro" id="IPR019198">
    <property type="entry name" value="Beta_propeller_containing"/>
</dbReference>
<evidence type="ECO:0000313" key="2">
    <source>
        <dbReference type="EMBL" id="MBB1062047.1"/>
    </source>
</evidence>
<feature type="chain" id="PRO_5031415801" evidence="1">
    <location>
        <begin position="24"/>
        <end position="652"/>
    </location>
</feature>
<keyword evidence="3" id="KW-1185">Reference proteome</keyword>
<organism evidence="2 3">
    <name type="scientific">Marilutibacter spongiae</name>
    <dbReference type="NCBI Taxonomy" id="2025720"/>
    <lineage>
        <taxon>Bacteria</taxon>
        <taxon>Pseudomonadati</taxon>
        <taxon>Pseudomonadota</taxon>
        <taxon>Gammaproteobacteria</taxon>
        <taxon>Lysobacterales</taxon>
        <taxon>Lysobacteraceae</taxon>
        <taxon>Marilutibacter</taxon>
    </lineage>
</organism>
<dbReference type="EMBL" id="JACHTF010000022">
    <property type="protein sequence ID" value="MBB1062047.1"/>
    <property type="molecule type" value="Genomic_DNA"/>
</dbReference>
<evidence type="ECO:0000256" key="1">
    <source>
        <dbReference type="SAM" id="SignalP"/>
    </source>
</evidence>
<protein>
    <submittedName>
        <fullName evidence="2">Beta-propeller domain-containing protein</fullName>
    </submittedName>
</protein>
<dbReference type="Proteomes" id="UP000523196">
    <property type="component" value="Unassembled WGS sequence"/>
</dbReference>
<accession>A0A7W3TPE1</accession>
<dbReference type="Pfam" id="PF09826">
    <property type="entry name" value="Beta_propel"/>
    <property type="match status" value="1"/>
</dbReference>
<proteinExistence type="predicted"/>
<gene>
    <name evidence="2" type="ORF">H4F98_15845</name>
</gene>
<feature type="signal peptide" evidence="1">
    <location>
        <begin position="1"/>
        <end position="23"/>
    </location>
</feature>
<name>A0A7W3TPE1_9GAMM</name>
<keyword evidence="1" id="KW-0732">Signal</keyword>
<dbReference type="AlphaFoldDB" id="A0A7W3TPE1"/>
<sequence>MLKQLLVAVVVGCGVMAAPAAHSAGRKGLAPFADETAFLAQWQDWRREARAAEEKYRRERARNVPVPVAVPAPLSMSSSEAAATALDTIEVTGSRIEPADLVSITNVQTAGVDEGGIVKANGDFLVVLRRGRLFTVKVGDDRLEPVASIDAFAPGSDPSRTWYDEMLLSGSTVVVVGYSYERGGTEIGLFHLSDEGTLAHRATYHLRASDYYSARNYASRLIGTTLVFYSPVSLYLDEASPLASMPALRRWSPSATSDDFHPILPATRIHRVRGQDLNLTGLHDEVVLHTVSRCELGDGDMHCEAEGVLGPEGRVFYVSQSAIYLWTTPLSADEDAADASTLYRLPLDGSAPTALRTSGAPIDQMSFLEADGMLNVLVGSESGGEGMWASEGSTGTLALLRLGLDRLGDGRRAARPGDYRPLPSAGTTPYDISNRFIGDWLVYGVGPCHGCDPKARRPAHALRPGDARAPFALQVGHAVERIDAMGKDAILVGASGPDLHFTGVRLDAMAAATSAYVHPDSTQGDDRTHGFFYRPTGEATGIVGLPALHFDGEGVGDGASVVFLHNNALRLRGMGTLDAHPDGARVDDCQASCVDWYGNARPIFMGTRIFALMGYEIVEGERVRDRIRERRRTDYFRAPEATSTPPGGATSQ</sequence>
<comment type="caution">
    <text evidence="2">The sequence shown here is derived from an EMBL/GenBank/DDBJ whole genome shotgun (WGS) entry which is preliminary data.</text>
</comment>
<evidence type="ECO:0000313" key="3">
    <source>
        <dbReference type="Proteomes" id="UP000523196"/>
    </source>
</evidence>
<dbReference type="RefSeq" id="WP_182688804.1">
    <property type="nucleotide sequence ID" value="NZ_JACHTF010000022.1"/>
</dbReference>